<dbReference type="Gene3D" id="3.40.50.300">
    <property type="entry name" value="P-loop containing nucleotide triphosphate hydrolases"/>
    <property type="match status" value="1"/>
</dbReference>
<dbReference type="PANTHER" id="PTHR43335:SF4">
    <property type="entry name" value="ABC TRANSPORTER, ATP-BINDING PROTEIN"/>
    <property type="match status" value="1"/>
</dbReference>
<organism evidence="6 7">
    <name type="scientific">Roseospira marina</name>
    <dbReference type="NCBI Taxonomy" id="140057"/>
    <lineage>
        <taxon>Bacteria</taxon>
        <taxon>Pseudomonadati</taxon>
        <taxon>Pseudomonadota</taxon>
        <taxon>Alphaproteobacteria</taxon>
        <taxon>Rhodospirillales</taxon>
        <taxon>Rhodospirillaceae</taxon>
        <taxon>Roseospira</taxon>
    </lineage>
</organism>
<sequence length="327" mass="35047">MIEVANLTQDYPGLRALDAVSFSIAPGTVTALVGPNGAGKTTLLRCLAALDLPFAGRIRVAGLDATERPRAVHRMTGFLQDFFGLYDSLTVEAGLWYAAAARGVPRSAIPERIAWAAAAVGLSERLSHRAGTLSRGMRQRLATAQTIIHRPRVVLLDEPASGLDPENRADLAGLLRRLRTDYGMTLVVSSHILSELEDYSTHVMILRDGRLIRHDALGDEAGGEPGVANDRTGPARLLVSLSHPTPDAAAVLAARDDIADVTPLGEDDRRVFVTLVDGADPARRTDLLAALVAAGVPVCGFDVERRNLQDVYLDHLREPREPAGEAP</sequence>
<evidence type="ECO:0000256" key="1">
    <source>
        <dbReference type="ARBA" id="ARBA00005417"/>
    </source>
</evidence>
<dbReference type="OrthoDB" id="9778547at2"/>
<gene>
    <name evidence="6" type="ORF">F1188_13980</name>
</gene>
<dbReference type="SMART" id="SM00382">
    <property type="entry name" value="AAA"/>
    <property type="match status" value="1"/>
</dbReference>
<name>A0A5M6IBE2_9PROT</name>
<evidence type="ECO:0000256" key="3">
    <source>
        <dbReference type="ARBA" id="ARBA00022741"/>
    </source>
</evidence>
<dbReference type="AlphaFoldDB" id="A0A5M6IBE2"/>
<keyword evidence="7" id="KW-1185">Reference proteome</keyword>
<accession>A0A5M6IBE2</accession>
<dbReference type="CDD" id="cd03230">
    <property type="entry name" value="ABC_DR_subfamily_A"/>
    <property type="match status" value="1"/>
</dbReference>
<reference evidence="6 7" key="1">
    <citation type="submission" date="2019-09" db="EMBL/GenBank/DDBJ databases">
        <title>Genome sequence of Roseospira marina, one of the more divergent members of the non-sulfur purple photosynthetic bacterial family, the Rhodospirillaceae.</title>
        <authorList>
            <person name="Meyer T."/>
            <person name="Kyndt J."/>
        </authorList>
    </citation>
    <scope>NUCLEOTIDE SEQUENCE [LARGE SCALE GENOMIC DNA]</scope>
    <source>
        <strain evidence="6 7">DSM 15113</strain>
    </source>
</reference>
<evidence type="ECO:0000256" key="4">
    <source>
        <dbReference type="ARBA" id="ARBA00022840"/>
    </source>
</evidence>
<dbReference type="InterPro" id="IPR027417">
    <property type="entry name" value="P-loop_NTPase"/>
</dbReference>
<evidence type="ECO:0000313" key="7">
    <source>
        <dbReference type="Proteomes" id="UP000324065"/>
    </source>
</evidence>
<dbReference type="SUPFAM" id="SSF52540">
    <property type="entry name" value="P-loop containing nucleoside triphosphate hydrolases"/>
    <property type="match status" value="1"/>
</dbReference>
<dbReference type="EMBL" id="VWPJ01000013">
    <property type="protein sequence ID" value="KAA5604938.1"/>
    <property type="molecule type" value="Genomic_DNA"/>
</dbReference>
<dbReference type="Proteomes" id="UP000324065">
    <property type="component" value="Unassembled WGS sequence"/>
</dbReference>
<protein>
    <submittedName>
        <fullName evidence="6">ABC transporter ATP-binding protein</fullName>
    </submittedName>
</protein>
<dbReference type="PANTHER" id="PTHR43335">
    <property type="entry name" value="ABC TRANSPORTER, ATP-BINDING PROTEIN"/>
    <property type="match status" value="1"/>
</dbReference>
<dbReference type="InterPro" id="IPR003593">
    <property type="entry name" value="AAA+_ATPase"/>
</dbReference>
<feature type="domain" description="ABC transporter" evidence="5">
    <location>
        <begin position="2"/>
        <end position="233"/>
    </location>
</feature>
<evidence type="ECO:0000313" key="6">
    <source>
        <dbReference type="EMBL" id="KAA5604938.1"/>
    </source>
</evidence>
<keyword evidence="4 6" id="KW-0067">ATP-binding</keyword>
<dbReference type="GO" id="GO:0016887">
    <property type="term" value="F:ATP hydrolysis activity"/>
    <property type="evidence" value="ECO:0007669"/>
    <property type="project" value="InterPro"/>
</dbReference>
<evidence type="ECO:0000256" key="2">
    <source>
        <dbReference type="ARBA" id="ARBA00022448"/>
    </source>
</evidence>
<dbReference type="GO" id="GO:0005524">
    <property type="term" value="F:ATP binding"/>
    <property type="evidence" value="ECO:0007669"/>
    <property type="project" value="UniProtKB-KW"/>
</dbReference>
<dbReference type="PROSITE" id="PS50893">
    <property type="entry name" value="ABC_TRANSPORTER_2"/>
    <property type="match status" value="1"/>
</dbReference>
<dbReference type="InterPro" id="IPR003439">
    <property type="entry name" value="ABC_transporter-like_ATP-bd"/>
</dbReference>
<keyword evidence="3" id="KW-0547">Nucleotide-binding</keyword>
<proteinExistence type="inferred from homology"/>
<comment type="caution">
    <text evidence="6">The sequence shown here is derived from an EMBL/GenBank/DDBJ whole genome shotgun (WGS) entry which is preliminary data.</text>
</comment>
<dbReference type="Pfam" id="PF00005">
    <property type="entry name" value="ABC_tran"/>
    <property type="match status" value="1"/>
</dbReference>
<evidence type="ECO:0000259" key="5">
    <source>
        <dbReference type="PROSITE" id="PS50893"/>
    </source>
</evidence>
<comment type="similarity">
    <text evidence="1">Belongs to the ABC transporter superfamily.</text>
</comment>
<keyword evidence="2" id="KW-0813">Transport</keyword>